<accession>A0A9W6DGE3</accession>
<dbReference type="AlphaFoldDB" id="A0A9W6DGE3"/>
<proteinExistence type="predicted"/>
<name>A0A9W6DGE3_9FIRM</name>
<gene>
    <name evidence="1" type="ORF">SH1V18_21240</name>
</gene>
<dbReference type="SUPFAM" id="SSF49478">
    <property type="entry name" value="Cna protein B-type domain"/>
    <property type="match status" value="1"/>
</dbReference>
<dbReference type="InterPro" id="IPR008969">
    <property type="entry name" value="CarboxyPept-like_regulatory"/>
</dbReference>
<keyword evidence="2" id="KW-1185">Reference proteome</keyword>
<comment type="caution">
    <text evidence="1">The sequence shown here is derived from an EMBL/GenBank/DDBJ whole genome shotgun (WGS) entry which is preliminary data.</text>
</comment>
<evidence type="ECO:0000313" key="1">
    <source>
        <dbReference type="EMBL" id="GKX29644.1"/>
    </source>
</evidence>
<dbReference type="Gene3D" id="2.60.40.1120">
    <property type="entry name" value="Carboxypeptidase-like, regulatory domain"/>
    <property type="match status" value="2"/>
</dbReference>
<evidence type="ECO:0000313" key="2">
    <source>
        <dbReference type="Proteomes" id="UP001144256"/>
    </source>
</evidence>
<organism evidence="1 2">
    <name type="scientific">Vallitalea longa</name>
    <dbReference type="NCBI Taxonomy" id="2936439"/>
    <lineage>
        <taxon>Bacteria</taxon>
        <taxon>Bacillati</taxon>
        <taxon>Bacillota</taxon>
        <taxon>Clostridia</taxon>
        <taxon>Lachnospirales</taxon>
        <taxon>Vallitaleaceae</taxon>
        <taxon>Vallitalea</taxon>
    </lineage>
</organism>
<sequence length="277" mass="32046">MDKYILAQSDVGVITEDFPEIVLNLQLEKNTYYKNSLIYGCITDLCRRPIENANVMFFNKNDKKIGSVYTSKDGRYNYYGVKHKHEARIVIKKLGYKTNISELLEICSKRYRYNVALKKLPISKKALISGHIKDKYNNPVEGIIVYLLTVCCSNSKCIFKTTVSNEYGQFVFSGIPRDEYMVYINDANYTTYNKYIELIDSNRIYNIDVILKPKRSSTRITGQITNSKGKMISNAVVVLYKVEDNKKLIPIKYTTCDEDGRYVFTDIPYSNYIVKAK</sequence>
<dbReference type="RefSeq" id="WP_281815221.1">
    <property type="nucleotide sequence ID" value="NZ_BRLB01000005.1"/>
</dbReference>
<evidence type="ECO:0008006" key="3">
    <source>
        <dbReference type="Google" id="ProtNLM"/>
    </source>
</evidence>
<protein>
    <recommendedName>
        <fullName evidence="3">Carboxypeptidase regulatory-like domain-containing protein</fullName>
    </recommendedName>
</protein>
<dbReference type="SUPFAM" id="SSF49464">
    <property type="entry name" value="Carboxypeptidase regulatory domain-like"/>
    <property type="match status" value="2"/>
</dbReference>
<dbReference type="Proteomes" id="UP001144256">
    <property type="component" value="Unassembled WGS sequence"/>
</dbReference>
<dbReference type="EMBL" id="BRLB01000005">
    <property type="protein sequence ID" value="GKX29644.1"/>
    <property type="molecule type" value="Genomic_DNA"/>
</dbReference>
<reference evidence="1" key="1">
    <citation type="submission" date="2022-06" db="EMBL/GenBank/DDBJ databases">
        <title>Vallitalea longa sp. nov., an anaerobic bacterium isolated from marine sediment.</title>
        <authorList>
            <person name="Hirano S."/>
            <person name="Terahara T."/>
            <person name="Mori K."/>
            <person name="Hamada M."/>
            <person name="Matsumoto R."/>
            <person name="Kobayashi T."/>
        </authorList>
    </citation>
    <scope>NUCLEOTIDE SEQUENCE</scope>
    <source>
        <strain evidence="1">SH18-1</strain>
    </source>
</reference>